<gene>
    <name evidence="5" type="ORF">CDL12_29676</name>
</gene>
<dbReference type="AlphaFoldDB" id="A0A2G9FY48"/>
<keyword evidence="3" id="KW-0862">Zinc</keyword>
<dbReference type="GO" id="GO:0003700">
    <property type="term" value="F:DNA-binding transcription factor activity"/>
    <property type="evidence" value="ECO:0007669"/>
    <property type="project" value="TreeGrafter"/>
</dbReference>
<keyword evidence="6" id="KW-1185">Reference proteome</keyword>
<dbReference type="InterPro" id="IPR006456">
    <property type="entry name" value="ZF_HD_homeobox_Cys/His_dimer"/>
</dbReference>
<sequence>MEEKYGECHKRHKHLDWMTDGCLAFLKRSFVERELFGGCGCHRSFHRKLQPPVKYKTEVVYTKCRKIHDFKFENCADGCQEFIPTAEQGAGALVCTTCGCNKGFHRNEITTQVTSTN</sequence>
<reference evidence="6" key="1">
    <citation type="journal article" date="2018" name="Gigascience">
        <title>Genome assembly of the Pink Ipe (Handroanthus impetiginosus, Bignoniaceae), a highly valued, ecologically keystone Neotropical timber forest tree.</title>
        <authorList>
            <person name="Silva-Junior O.B."/>
            <person name="Grattapaglia D."/>
            <person name="Novaes E."/>
            <person name="Collevatti R.G."/>
        </authorList>
    </citation>
    <scope>NUCLEOTIDE SEQUENCE [LARGE SCALE GENOMIC DNA]</scope>
    <source>
        <strain evidence="6">cv. UFG-1</strain>
    </source>
</reference>
<dbReference type="GO" id="GO:0005634">
    <property type="term" value="C:nucleus"/>
    <property type="evidence" value="ECO:0007669"/>
    <property type="project" value="TreeGrafter"/>
</dbReference>
<dbReference type="PANTHER" id="PTHR31948">
    <property type="entry name" value="ZINC-FINGER HOMEODOMAIN PROTEIN 2"/>
    <property type="match status" value="1"/>
</dbReference>
<evidence type="ECO:0000313" key="5">
    <source>
        <dbReference type="EMBL" id="PIM97851.1"/>
    </source>
</evidence>
<dbReference type="GO" id="GO:0008270">
    <property type="term" value="F:zinc ion binding"/>
    <property type="evidence" value="ECO:0007669"/>
    <property type="project" value="UniProtKB-KW"/>
</dbReference>
<dbReference type="Pfam" id="PF04770">
    <property type="entry name" value="ZF-HD_dimer"/>
    <property type="match status" value="1"/>
</dbReference>
<feature type="domain" description="ZF-HD dimerization-type" evidence="4">
    <location>
        <begin position="5"/>
        <end position="49"/>
    </location>
</feature>
<dbReference type="PANTHER" id="PTHR31948:SF148">
    <property type="entry name" value="MINI ZINC FINGER PROTEIN 3"/>
    <property type="match status" value="1"/>
</dbReference>
<protein>
    <recommendedName>
        <fullName evidence="4">ZF-HD dimerization-type domain-containing protein</fullName>
    </recommendedName>
</protein>
<evidence type="ECO:0000313" key="6">
    <source>
        <dbReference type="Proteomes" id="UP000231279"/>
    </source>
</evidence>
<dbReference type="Proteomes" id="UP000231279">
    <property type="component" value="Unassembled WGS sequence"/>
</dbReference>
<evidence type="ECO:0000256" key="1">
    <source>
        <dbReference type="ARBA" id="ARBA00022723"/>
    </source>
</evidence>
<name>A0A2G9FY48_9LAMI</name>
<proteinExistence type="predicted"/>
<comment type="caution">
    <text evidence="5">The sequence shown here is derived from an EMBL/GenBank/DDBJ whole genome shotgun (WGS) entry which is preliminary data.</text>
</comment>
<evidence type="ECO:0000256" key="3">
    <source>
        <dbReference type="ARBA" id="ARBA00022833"/>
    </source>
</evidence>
<keyword evidence="2" id="KW-0863">Zinc-finger</keyword>
<organism evidence="5 6">
    <name type="scientific">Handroanthus impetiginosus</name>
    <dbReference type="NCBI Taxonomy" id="429701"/>
    <lineage>
        <taxon>Eukaryota</taxon>
        <taxon>Viridiplantae</taxon>
        <taxon>Streptophyta</taxon>
        <taxon>Embryophyta</taxon>
        <taxon>Tracheophyta</taxon>
        <taxon>Spermatophyta</taxon>
        <taxon>Magnoliopsida</taxon>
        <taxon>eudicotyledons</taxon>
        <taxon>Gunneridae</taxon>
        <taxon>Pentapetalae</taxon>
        <taxon>asterids</taxon>
        <taxon>lamiids</taxon>
        <taxon>Lamiales</taxon>
        <taxon>Bignoniaceae</taxon>
        <taxon>Crescentiina</taxon>
        <taxon>Tabebuia alliance</taxon>
        <taxon>Handroanthus</taxon>
    </lineage>
</organism>
<feature type="domain" description="ZF-HD dimerization-type" evidence="4">
    <location>
        <begin position="61"/>
        <end position="108"/>
    </location>
</feature>
<dbReference type="GO" id="GO:0050793">
    <property type="term" value="P:regulation of developmental process"/>
    <property type="evidence" value="ECO:0007669"/>
    <property type="project" value="TreeGrafter"/>
</dbReference>
<dbReference type="EMBL" id="NKXS01009048">
    <property type="protein sequence ID" value="PIM97851.1"/>
    <property type="molecule type" value="Genomic_DNA"/>
</dbReference>
<evidence type="ECO:0000259" key="4">
    <source>
        <dbReference type="PROSITE" id="PS51523"/>
    </source>
</evidence>
<accession>A0A2G9FY48</accession>
<dbReference type="OrthoDB" id="904763at2759"/>
<evidence type="ECO:0000256" key="2">
    <source>
        <dbReference type="ARBA" id="ARBA00022771"/>
    </source>
</evidence>
<keyword evidence="1" id="KW-0479">Metal-binding</keyword>
<dbReference type="GO" id="GO:0000976">
    <property type="term" value="F:transcription cis-regulatory region binding"/>
    <property type="evidence" value="ECO:0007669"/>
    <property type="project" value="TreeGrafter"/>
</dbReference>
<dbReference type="PROSITE" id="PS51523">
    <property type="entry name" value="ZF_HD_DIMER"/>
    <property type="match status" value="2"/>
</dbReference>